<dbReference type="PANTHER" id="PTHR46735:SF6">
    <property type="entry name" value="EF-HAND DOMAIN-CONTAINING PROTEIN"/>
    <property type="match status" value="1"/>
</dbReference>
<dbReference type="GO" id="GO:0005737">
    <property type="term" value="C:cytoplasm"/>
    <property type="evidence" value="ECO:0007669"/>
    <property type="project" value="UniProtKB-SubCell"/>
</dbReference>
<dbReference type="Gene3D" id="6.10.140.900">
    <property type="match status" value="1"/>
</dbReference>
<dbReference type="EMBL" id="MZ484412">
    <property type="protein sequence ID" value="UXX21446.1"/>
    <property type="molecule type" value="mRNA"/>
</dbReference>
<feature type="domain" description="EF-hand" evidence="8">
    <location>
        <begin position="88"/>
        <end position="123"/>
    </location>
</feature>
<dbReference type="PROSITE" id="PS50222">
    <property type="entry name" value="EF_HAND_2"/>
    <property type="match status" value="1"/>
</dbReference>
<reference evidence="9" key="1">
    <citation type="submission" date="2021-06" db="EMBL/GenBank/DDBJ databases">
        <authorList>
            <person name="Woo S."/>
        </authorList>
    </citation>
    <scope>NUCLEOTIDE SEQUENCE</scope>
    <source>
        <tissue evidence="9">Polyp</tissue>
    </source>
</reference>
<keyword evidence="7" id="KW-0472">Membrane</keyword>
<dbReference type="PROSITE" id="PS00018">
    <property type="entry name" value="EF_HAND_1"/>
    <property type="match status" value="1"/>
</dbReference>
<evidence type="ECO:0000256" key="5">
    <source>
        <dbReference type="ARBA" id="ARBA00022737"/>
    </source>
</evidence>
<keyword evidence="4" id="KW-0479">Metal-binding</keyword>
<dbReference type="Pfam" id="PF13833">
    <property type="entry name" value="EF-hand_8"/>
    <property type="match status" value="1"/>
</dbReference>
<comment type="subcellular location">
    <subcellularLocation>
        <location evidence="2">Cytoplasm</location>
    </subcellularLocation>
    <subcellularLocation>
        <location evidence="1">Endomembrane system</location>
    </subcellularLocation>
</comment>
<proteinExistence type="evidence at transcript level"/>
<dbReference type="AlphaFoldDB" id="A0A977TND0"/>
<evidence type="ECO:0000259" key="8">
    <source>
        <dbReference type="PROSITE" id="PS50222"/>
    </source>
</evidence>
<evidence type="ECO:0000256" key="3">
    <source>
        <dbReference type="ARBA" id="ARBA00022490"/>
    </source>
</evidence>
<accession>A0A977TND0</accession>
<dbReference type="Gene3D" id="1.10.238.10">
    <property type="entry name" value="EF-hand"/>
    <property type="match status" value="1"/>
</dbReference>
<dbReference type="GO" id="GO:0012505">
    <property type="term" value="C:endomembrane system"/>
    <property type="evidence" value="ECO:0007669"/>
    <property type="project" value="UniProtKB-SubCell"/>
</dbReference>
<evidence type="ECO:0000256" key="1">
    <source>
        <dbReference type="ARBA" id="ARBA00004308"/>
    </source>
</evidence>
<keyword evidence="5" id="KW-0677">Repeat</keyword>
<evidence type="ECO:0000256" key="7">
    <source>
        <dbReference type="ARBA" id="ARBA00023136"/>
    </source>
</evidence>
<dbReference type="Pfam" id="PF13499">
    <property type="entry name" value="EF-hand_7"/>
    <property type="match status" value="1"/>
</dbReference>
<keyword evidence="3" id="KW-0963">Cytoplasm</keyword>
<evidence type="ECO:0000313" key="9">
    <source>
        <dbReference type="EMBL" id="UXX21446.1"/>
    </source>
</evidence>
<protein>
    <submittedName>
        <fullName evidence="9">Sorcin</fullName>
    </submittedName>
</protein>
<dbReference type="InterPro" id="IPR011992">
    <property type="entry name" value="EF-hand-dom_pair"/>
</dbReference>
<dbReference type="GO" id="GO:0005509">
    <property type="term" value="F:calcium ion binding"/>
    <property type="evidence" value="ECO:0007669"/>
    <property type="project" value="InterPro"/>
</dbReference>
<keyword evidence="6" id="KW-0106">Calcium</keyword>
<dbReference type="CDD" id="cd16181">
    <property type="entry name" value="EFh_PEF_Group_II_sorcin_like"/>
    <property type="match status" value="1"/>
</dbReference>
<evidence type="ECO:0000256" key="6">
    <source>
        <dbReference type="ARBA" id="ARBA00022837"/>
    </source>
</evidence>
<name>A0A977TND0_9CNID</name>
<dbReference type="PANTHER" id="PTHR46735">
    <property type="entry name" value="CALPAIN, SMALL SUBUNIT 1 A-RELATED"/>
    <property type="match status" value="1"/>
</dbReference>
<dbReference type="InterPro" id="IPR018247">
    <property type="entry name" value="EF_Hand_1_Ca_BS"/>
</dbReference>
<dbReference type="InterPro" id="IPR002048">
    <property type="entry name" value="EF_hand_dom"/>
</dbReference>
<sequence length="186" mass="21228">MAFPGYGAPSYPGAGGMPVQDPLFGYFSAVAGQDQQIDAHELQRCLMSSGISGNYQQFSLDTCRIMIAMLNRDRDARMGFQEFKELWGVLNQWKTTFMQYDRDRSGTVEPNELQAALTSWGYQLSPTALQIIVNRYATNHRISFDDFVACAIRLRSLTEHFRRRDTAQQGVATFRYDDFIQVCMFS</sequence>
<evidence type="ECO:0000256" key="2">
    <source>
        <dbReference type="ARBA" id="ARBA00004496"/>
    </source>
</evidence>
<dbReference type="SUPFAM" id="SSF47473">
    <property type="entry name" value="EF-hand"/>
    <property type="match status" value="1"/>
</dbReference>
<evidence type="ECO:0000256" key="4">
    <source>
        <dbReference type="ARBA" id="ARBA00022723"/>
    </source>
</evidence>
<organism evidence="9">
    <name type="scientific">Calyptrophora lyra</name>
    <dbReference type="NCBI Taxonomy" id="2864141"/>
    <lineage>
        <taxon>Eukaryota</taxon>
        <taxon>Metazoa</taxon>
        <taxon>Cnidaria</taxon>
        <taxon>Anthozoa</taxon>
        <taxon>Octocorallia</taxon>
        <taxon>Scleralcyonacea</taxon>
        <taxon>Primnoidae</taxon>
        <taxon>Calyptrophora</taxon>
    </lineage>
</organism>